<dbReference type="KEGG" id="njp:NEJAP_0315"/>
<dbReference type="Pfam" id="PF02628">
    <property type="entry name" value="COX15-CtaA"/>
    <property type="match status" value="1"/>
</dbReference>
<reference evidence="13 14" key="1">
    <citation type="journal article" date="2008" name="Int. J. Syst. Evol. Microbiol.">
        <title>Neptunomonas japonica sp. nov., an Osedax japonicus symbiont-like bacterium isolated from sediment adjacent to sperm whale carcasses off Kagoshima, Japan.</title>
        <authorList>
            <person name="Miyazaki M."/>
            <person name="Nogi Y."/>
            <person name="Fujiwara Y."/>
            <person name="Kawato M."/>
            <person name="Kubokawa K."/>
            <person name="Horikoshi K."/>
        </authorList>
    </citation>
    <scope>NUCLEOTIDE SEQUENCE [LARGE SCALE GENOMIC DNA]</scope>
    <source>
        <strain evidence="13 14">JAMM 1380</strain>
    </source>
</reference>
<dbReference type="Proteomes" id="UP000595332">
    <property type="component" value="Chromosome"/>
</dbReference>
<organism evidence="13 14">
    <name type="scientific">Neptunomonas japonica JAMM 1380</name>
    <dbReference type="NCBI Taxonomy" id="1441457"/>
    <lineage>
        <taxon>Bacteria</taxon>
        <taxon>Pseudomonadati</taxon>
        <taxon>Pseudomonadota</taxon>
        <taxon>Gammaproteobacteria</taxon>
        <taxon>Oceanospirillales</taxon>
        <taxon>Oceanospirillaceae</taxon>
        <taxon>Neptunomonas</taxon>
    </lineage>
</organism>
<evidence type="ECO:0000256" key="7">
    <source>
        <dbReference type="ARBA" id="ARBA00023004"/>
    </source>
</evidence>
<dbReference type="RefSeq" id="WP_236591024.1">
    <property type="nucleotide sequence ID" value="NZ_AP014546.1"/>
</dbReference>
<keyword evidence="9 12" id="KW-0472">Membrane</keyword>
<evidence type="ECO:0000256" key="11">
    <source>
        <dbReference type="ARBA" id="ARBA00023444"/>
    </source>
</evidence>
<evidence type="ECO:0000313" key="13">
    <source>
        <dbReference type="EMBL" id="BBB28273.1"/>
    </source>
</evidence>
<dbReference type="InterPro" id="IPR050450">
    <property type="entry name" value="COX15/CtaA_HemeA_synthase"/>
</dbReference>
<dbReference type="EMBL" id="AP014546">
    <property type="protein sequence ID" value="BBB28273.1"/>
    <property type="molecule type" value="Genomic_DNA"/>
</dbReference>
<feature type="transmembrane region" description="Helical" evidence="12">
    <location>
        <begin position="189"/>
        <end position="208"/>
    </location>
</feature>
<dbReference type="AlphaFoldDB" id="A0A7R6PRN4"/>
<comment type="pathway">
    <text evidence="11">Porphyrin-containing compound metabolism.</text>
</comment>
<keyword evidence="10" id="KW-1015">Disulfide bond</keyword>
<evidence type="ECO:0000256" key="9">
    <source>
        <dbReference type="ARBA" id="ARBA00023136"/>
    </source>
</evidence>
<dbReference type="GO" id="GO:0006784">
    <property type="term" value="P:heme A biosynthetic process"/>
    <property type="evidence" value="ECO:0007669"/>
    <property type="project" value="InterPro"/>
</dbReference>
<protein>
    <submittedName>
        <fullName evidence="13">Cytochrome c oxidase assembly protein subunit 15</fullName>
    </submittedName>
</protein>
<dbReference type="InterPro" id="IPR003780">
    <property type="entry name" value="COX15/CtaA_fam"/>
</dbReference>
<sequence length="352" mass="38639">MMQRNLSILVNSALLLALVVVLLGGWTRINYAGLGCPDWPGCYGSLILPSEPIQLQQLQSAFPNQPIDTYKGWLEMTHRYAAGTLGLLILGIALLNYKNRNTELSLGYLPLALLVLVTIQALFGMWTVTLKLLPPIVTLHLLGGLLTLTLLFILQAKLRRIRAAVCSTVSKKTDPSHSLRVFSITRFKILIGVILLFIQLALGGWTSANYAGWACSDWILCNHNADTTLDFVRGFELSTDIEANYEGGLLSLEARAAIQMTHRGMALLLIAYLLWLSWNLHKLSGVFKRPVQLVLLLTITQAGLGIANVIWAVPLPLATAHHAGAVGLLLAMLWLYQRSTRFSSSGVTYAAL</sequence>
<evidence type="ECO:0000313" key="14">
    <source>
        <dbReference type="Proteomes" id="UP000595332"/>
    </source>
</evidence>
<evidence type="ECO:0000256" key="10">
    <source>
        <dbReference type="ARBA" id="ARBA00023157"/>
    </source>
</evidence>
<accession>A0A7R6PRN4</accession>
<keyword evidence="2" id="KW-1003">Cell membrane</keyword>
<proteinExistence type="predicted"/>
<evidence type="ECO:0000256" key="6">
    <source>
        <dbReference type="ARBA" id="ARBA00023002"/>
    </source>
</evidence>
<keyword evidence="6" id="KW-0560">Oxidoreductase</keyword>
<feature type="transmembrane region" description="Helical" evidence="12">
    <location>
        <begin position="132"/>
        <end position="154"/>
    </location>
</feature>
<feature type="transmembrane region" description="Helical" evidence="12">
    <location>
        <begin position="293"/>
        <end position="313"/>
    </location>
</feature>
<dbReference type="GO" id="GO:0016020">
    <property type="term" value="C:membrane"/>
    <property type="evidence" value="ECO:0007669"/>
    <property type="project" value="UniProtKB-SubCell"/>
</dbReference>
<evidence type="ECO:0000256" key="1">
    <source>
        <dbReference type="ARBA" id="ARBA00004141"/>
    </source>
</evidence>
<dbReference type="GO" id="GO:0046872">
    <property type="term" value="F:metal ion binding"/>
    <property type="evidence" value="ECO:0007669"/>
    <property type="project" value="UniProtKB-KW"/>
</dbReference>
<feature type="transmembrane region" description="Helical" evidence="12">
    <location>
        <begin position="104"/>
        <end position="126"/>
    </location>
</feature>
<feature type="transmembrane region" description="Helical" evidence="12">
    <location>
        <begin position="80"/>
        <end position="97"/>
    </location>
</feature>
<keyword evidence="8" id="KW-0350">Heme biosynthesis</keyword>
<evidence type="ECO:0000256" key="12">
    <source>
        <dbReference type="SAM" id="Phobius"/>
    </source>
</evidence>
<keyword evidence="14" id="KW-1185">Reference proteome</keyword>
<evidence type="ECO:0000256" key="3">
    <source>
        <dbReference type="ARBA" id="ARBA00022692"/>
    </source>
</evidence>
<keyword evidence="7" id="KW-0408">Iron</keyword>
<name>A0A7R6PRN4_9GAMM</name>
<gene>
    <name evidence="13" type="ORF">NEJAP_0315</name>
</gene>
<comment type="subcellular location">
    <subcellularLocation>
        <location evidence="1">Membrane</location>
        <topology evidence="1">Multi-pass membrane protein</topology>
    </subcellularLocation>
</comment>
<feature type="transmembrane region" description="Helical" evidence="12">
    <location>
        <begin position="319"/>
        <end position="336"/>
    </location>
</feature>
<evidence type="ECO:0000256" key="8">
    <source>
        <dbReference type="ARBA" id="ARBA00023133"/>
    </source>
</evidence>
<keyword evidence="3 12" id="KW-0812">Transmembrane</keyword>
<evidence type="ECO:0000256" key="4">
    <source>
        <dbReference type="ARBA" id="ARBA00022723"/>
    </source>
</evidence>
<dbReference type="PANTHER" id="PTHR35457:SF1">
    <property type="entry name" value="HEME A SYNTHASE"/>
    <property type="match status" value="1"/>
</dbReference>
<keyword evidence="4" id="KW-0479">Metal-binding</keyword>
<dbReference type="PANTHER" id="PTHR35457">
    <property type="entry name" value="HEME A SYNTHASE"/>
    <property type="match status" value="1"/>
</dbReference>
<evidence type="ECO:0000256" key="2">
    <source>
        <dbReference type="ARBA" id="ARBA00022475"/>
    </source>
</evidence>
<feature type="transmembrane region" description="Helical" evidence="12">
    <location>
        <begin position="264"/>
        <end position="281"/>
    </location>
</feature>
<keyword evidence="5 12" id="KW-1133">Transmembrane helix</keyword>
<evidence type="ECO:0000256" key="5">
    <source>
        <dbReference type="ARBA" id="ARBA00022989"/>
    </source>
</evidence>
<dbReference type="GO" id="GO:0016491">
    <property type="term" value="F:oxidoreductase activity"/>
    <property type="evidence" value="ECO:0007669"/>
    <property type="project" value="UniProtKB-KW"/>
</dbReference>